<keyword evidence="1" id="KW-0812">Transmembrane</keyword>
<gene>
    <name evidence="2" type="ORF">AUR64_02970</name>
</gene>
<feature type="transmembrane region" description="Helical" evidence="1">
    <location>
        <begin position="102"/>
        <end position="124"/>
    </location>
</feature>
<dbReference type="RefSeq" id="WP_058583646.1">
    <property type="nucleotide sequence ID" value="NZ_LOPU01000041.1"/>
</dbReference>
<proteinExistence type="predicted"/>
<reference evidence="2 3" key="1">
    <citation type="submission" date="2015-12" db="EMBL/GenBank/DDBJ databases">
        <title>Haloprofundus marisrubri gen. nov., sp. nov., an extremely halophilic archaeon isolated from the Discovery deep brine-seawater interface in the Red Sea.</title>
        <authorList>
            <person name="Zhang G."/>
            <person name="Stingl U."/>
            <person name="Rashid M."/>
        </authorList>
    </citation>
    <scope>NUCLEOTIDE SEQUENCE [LARGE SCALE GENOMIC DNA]</scope>
    <source>
        <strain evidence="2 3">SB9</strain>
    </source>
</reference>
<feature type="transmembrane region" description="Helical" evidence="1">
    <location>
        <begin position="244"/>
        <end position="268"/>
    </location>
</feature>
<dbReference type="GO" id="GO:0005886">
    <property type="term" value="C:plasma membrane"/>
    <property type="evidence" value="ECO:0007669"/>
    <property type="project" value="UniProtKB-SubCell"/>
</dbReference>
<dbReference type="PANTHER" id="PTHR43471">
    <property type="entry name" value="ABC TRANSPORTER PERMEASE"/>
    <property type="match status" value="1"/>
</dbReference>
<dbReference type="OrthoDB" id="86287at2157"/>
<keyword evidence="3" id="KW-1185">Reference proteome</keyword>
<dbReference type="Proteomes" id="UP000054387">
    <property type="component" value="Unassembled WGS sequence"/>
</dbReference>
<sequence length="275" mass="29328">MSHWLTIARKEVRGLLGNRSAKAGVALVALVFVFGGYIVPTSVSNPTMVDYDGFLRGIVLFLVPLFGLLLGYRAVVAERAAGRLVLLLSFPHSRADVVLGKVAGRGFVLLGTLTVGVLAGAALVEYPFGTVALDAVAIYLGATALLGAAFLAIGIGLSTLTTSLRRATVLTFAVFFLFVVAWPQLDGYLYMGLEYLNLADETLPDWARFVHGAEPSLLYQRVLDSYVSTNKIRSGAYLGTAGPWFLQGGPAVVLLGAWVVVPTLAGYLRFRGTDL</sequence>
<protein>
    <recommendedName>
        <fullName evidence="4">ABC transporter</fullName>
    </recommendedName>
</protein>
<dbReference type="STRING" id="1514971.AUR64_02970"/>
<name>A0A0W1R2X0_9EURY</name>
<organism evidence="2 3">
    <name type="scientific">Haloprofundus marisrubri</name>
    <dbReference type="NCBI Taxonomy" id="1514971"/>
    <lineage>
        <taxon>Archaea</taxon>
        <taxon>Methanobacteriati</taxon>
        <taxon>Methanobacteriota</taxon>
        <taxon>Stenosarchaea group</taxon>
        <taxon>Halobacteria</taxon>
        <taxon>Halobacteriales</taxon>
        <taxon>Haloferacaceae</taxon>
        <taxon>Haloprofundus</taxon>
    </lineage>
</organism>
<keyword evidence="1" id="KW-0472">Membrane</keyword>
<evidence type="ECO:0000313" key="2">
    <source>
        <dbReference type="EMBL" id="KTG07635.1"/>
    </source>
</evidence>
<accession>A0A0W1R2X0</accession>
<evidence type="ECO:0000256" key="1">
    <source>
        <dbReference type="SAM" id="Phobius"/>
    </source>
</evidence>
<evidence type="ECO:0000313" key="3">
    <source>
        <dbReference type="Proteomes" id="UP000054387"/>
    </source>
</evidence>
<feature type="transmembrane region" description="Helical" evidence="1">
    <location>
        <begin position="54"/>
        <end position="75"/>
    </location>
</feature>
<dbReference type="Pfam" id="PF12679">
    <property type="entry name" value="ABC2_membrane_2"/>
    <property type="match status" value="1"/>
</dbReference>
<keyword evidence="1" id="KW-1133">Transmembrane helix</keyword>
<feature type="transmembrane region" description="Helical" evidence="1">
    <location>
        <begin position="136"/>
        <end position="160"/>
    </location>
</feature>
<dbReference type="EMBL" id="LOPU01000041">
    <property type="protein sequence ID" value="KTG07635.1"/>
    <property type="molecule type" value="Genomic_DNA"/>
</dbReference>
<dbReference type="AlphaFoldDB" id="A0A0W1R2X0"/>
<feature type="transmembrane region" description="Helical" evidence="1">
    <location>
        <begin position="21"/>
        <end position="39"/>
    </location>
</feature>
<feature type="transmembrane region" description="Helical" evidence="1">
    <location>
        <begin position="167"/>
        <end position="185"/>
    </location>
</feature>
<evidence type="ECO:0008006" key="4">
    <source>
        <dbReference type="Google" id="ProtNLM"/>
    </source>
</evidence>
<comment type="caution">
    <text evidence="2">The sequence shown here is derived from an EMBL/GenBank/DDBJ whole genome shotgun (WGS) entry which is preliminary data.</text>
</comment>
<dbReference type="GO" id="GO:0140359">
    <property type="term" value="F:ABC-type transporter activity"/>
    <property type="evidence" value="ECO:0007669"/>
    <property type="project" value="InterPro"/>
</dbReference>